<feature type="region of interest" description="Disordered" evidence="1">
    <location>
        <begin position="1"/>
        <end position="64"/>
    </location>
</feature>
<evidence type="ECO:0000256" key="1">
    <source>
        <dbReference type="SAM" id="MobiDB-lite"/>
    </source>
</evidence>
<protein>
    <submittedName>
        <fullName evidence="2">Uncharacterized protein</fullName>
    </submittedName>
</protein>
<organism evidence="2">
    <name type="scientific">Ostreococcus tauri</name>
    <name type="common">Marine green alga</name>
    <dbReference type="NCBI Taxonomy" id="70448"/>
    <lineage>
        <taxon>Eukaryota</taxon>
        <taxon>Viridiplantae</taxon>
        <taxon>Chlorophyta</taxon>
        <taxon>Mamiellophyceae</taxon>
        <taxon>Mamiellales</taxon>
        <taxon>Bathycoccaceae</taxon>
        <taxon>Ostreococcus</taxon>
    </lineage>
</organism>
<dbReference type="AlphaFoldDB" id="A0A1Y5IFW8"/>
<name>A0A1Y5IFW8_OSTTA</name>
<reference evidence="2" key="1">
    <citation type="submission" date="2017-04" db="EMBL/GenBank/DDBJ databases">
        <title>Population genomics of picophytoplankton unveils novel chromosome hypervariability.</title>
        <authorList>
            <consortium name="DOE Joint Genome Institute"/>
            <person name="Blanc-Mathieu R."/>
            <person name="Krasovec M."/>
            <person name="Hebrard M."/>
            <person name="Yau S."/>
            <person name="Desgranges E."/>
            <person name="Martin J."/>
            <person name="Schackwitz W."/>
            <person name="Kuo A."/>
            <person name="Salin G."/>
            <person name="Donnadieu C."/>
            <person name="Desdevises Y."/>
            <person name="Sanchez-Ferandin S."/>
            <person name="Moreau H."/>
            <person name="Rivals E."/>
            <person name="Grigoriev I.V."/>
            <person name="Grimsley N."/>
            <person name="Eyre-Walker A."/>
            <person name="Piganeau G."/>
        </authorList>
    </citation>
    <scope>NUCLEOTIDE SEQUENCE [LARGE SCALE GENOMIC DNA]</scope>
    <source>
        <strain evidence="2">RCC 1115</strain>
    </source>
</reference>
<accession>A0A1Y5IFW8</accession>
<proteinExistence type="predicted"/>
<gene>
    <name evidence="2" type="ORF">BE221DRAFT_189661</name>
</gene>
<dbReference type="Proteomes" id="UP000195557">
    <property type="component" value="Unassembled WGS sequence"/>
</dbReference>
<feature type="compositionally biased region" description="Low complexity" evidence="1">
    <location>
        <begin position="9"/>
        <end position="28"/>
    </location>
</feature>
<evidence type="ECO:0000313" key="2">
    <source>
        <dbReference type="EMBL" id="OUS48381.1"/>
    </source>
</evidence>
<feature type="compositionally biased region" description="Basic residues" evidence="1">
    <location>
        <begin position="29"/>
        <end position="38"/>
    </location>
</feature>
<sequence length="355" mass="39012">MTTSSALVAGRAAAARARASARPSSTTSRARRPATRWRTRGEALGDEDDLDATRTPDVPSTPLRLLGRTIKPKHVIDGREDDALGRLAAEIVADEIEGVDAEALERDVERLFTLVEGLRRRERNGEITRVELLRIAGDLSGATKNVLGLRKLFASASLDIAEMCAREPDLLRVEDLDAVRERVKRTRETFGEVGMDADRFFDAMPSCLLAEASDFDVVAARAVALKKLMPDADVAKICRAKPWVCLDAKSYAIAECAVAATRAAMPPDCRVDLMLSDFPSLLFVDIDALLEDIKNVFGGDPAEILRRNPAISYRVRLDTFCIVARPNRGRPCLTTLTLPARPQFEKNSGIFKPLR</sequence>
<dbReference type="EMBL" id="KZ155774">
    <property type="protein sequence ID" value="OUS48381.1"/>
    <property type="molecule type" value="Genomic_DNA"/>
</dbReference>